<dbReference type="Gene3D" id="3.40.30.10">
    <property type="entry name" value="Glutaredoxin"/>
    <property type="match status" value="1"/>
</dbReference>
<dbReference type="NCBIfam" id="TIGR01068">
    <property type="entry name" value="thioredoxin"/>
    <property type="match status" value="1"/>
</dbReference>
<sequence length="214" mass="24016">MRQLQPQATFQNGVRPQEAHRRREHCVSTSQHCHSNSRRLCISGYTSPPLPICLDCTRPPAWPGQRAAIGPKTRLRSSGGLESLTSPRIGHQRSGQKPIRRCTVITGAAKKTFRTFEELIEGSEQPVLVDWYADFCGPCHMMTPVLNEVGTQLKPHLKVVKIDTQKYPVLASKYGIRALPTLVLFKDGKVIDRVEGALNADQLLQRLRYVLKLV</sequence>
<organism evidence="7 8">
    <name type="scientific">Klebsormidium nitens</name>
    <name type="common">Green alga</name>
    <name type="synonym">Ulothrix nitens</name>
    <dbReference type="NCBI Taxonomy" id="105231"/>
    <lineage>
        <taxon>Eukaryota</taxon>
        <taxon>Viridiplantae</taxon>
        <taxon>Streptophyta</taxon>
        <taxon>Klebsormidiophyceae</taxon>
        <taxon>Klebsormidiales</taxon>
        <taxon>Klebsormidiaceae</taxon>
        <taxon>Klebsormidium</taxon>
    </lineage>
</organism>
<evidence type="ECO:0000256" key="4">
    <source>
        <dbReference type="ARBA" id="ARBA00023284"/>
    </source>
</evidence>
<dbReference type="FunFam" id="3.40.30.10:FF:000001">
    <property type="entry name" value="Thioredoxin"/>
    <property type="match status" value="1"/>
</dbReference>
<dbReference type="InterPro" id="IPR005746">
    <property type="entry name" value="Thioredoxin"/>
</dbReference>
<feature type="region of interest" description="Disordered" evidence="5">
    <location>
        <begin position="67"/>
        <end position="96"/>
    </location>
</feature>
<reference evidence="7 8" key="1">
    <citation type="journal article" date="2014" name="Nat. Commun.">
        <title>Klebsormidium flaccidum genome reveals primary factors for plant terrestrial adaptation.</title>
        <authorList>
            <person name="Hori K."/>
            <person name="Maruyama F."/>
            <person name="Fujisawa T."/>
            <person name="Togashi T."/>
            <person name="Yamamoto N."/>
            <person name="Seo M."/>
            <person name="Sato S."/>
            <person name="Yamada T."/>
            <person name="Mori H."/>
            <person name="Tajima N."/>
            <person name="Moriyama T."/>
            <person name="Ikeuchi M."/>
            <person name="Watanabe M."/>
            <person name="Wada H."/>
            <person name="Kobayashi K."/>
            <person name="Saito M."/>
            <person name="Masuda T."/>
            <person name="Sasaki-Sekimoto Y."/>
            <person name="Mashiguchi K."/>
            <person name="Awai K."/>
            <person name="Shimojima M."/>
            <person name="Masuda S."/>
            <person name="Iwai M."/>
            <person name="Nobusawa T."/>
            <person name="Narise T."/>
            <person name="Kondo S."/>
            <person name="Saito H."/>
            <person name="Sato R."/>
            <person name="Murakawa M."/>
            <person name="Ihara Y."/>
            <person name="Oshima-Yamada Y."/>
            <person name="Ohtaka K."/>
            <person name="Satoh M."/>
            <person name="Sonobe K."/>
            <person name="Ishii M."/>
            <person name="Ohtani R."/>
            <person name="Kanamori-Sato M."/>
            <person name="Honoki R."/>
            <person name="Miyazaki D."/>
            <person name="Mochizuki H."/>
            <person name="Umetsu J."/>
            <person name="Higashi K."/>
            <person name="Shibata D."/>
            <person name="Kamiya Y."/>
            <person name="Sato N."/>
            <person name="Nakamura Y."/>
            <person name="Tabata S."/>
            <person name="Ida S."/>
            <person name="Kurokawa K."/>
            <person name="Ohta H."/>
        </authorList>
    </citation>
    <scope>NUCLEOTIDE SEQUENCE [LARGE SCALE GENOMIC DNA]</scope>
    <source>
        <strain evidence="7 8">NIES-2285</strain>
    </source>
</reference>
<dbReference type="STRING" id="105231.A0A1Y1HSK2"/>
<feature type="region of interest" description="Disordered" evidence="5">
    <location>
        <begin position="1"/>
        <end position="23"/>
    </location>
</feature>
<evidence type="ECO:0000256" key="1">
    <source>
        <dbReference type="ARBA" id="ARBA00022448"/>
    </source>
</evidence>
<dbReference type="GO" id="GO:0015035">
    <property type="term" value="F:protein-disulfide reductase activity"/>
    <property type="evidence" value="ECO:0000318"/>
    <property type="project" value="GO_Central"/>
</dbReference>
<evidence type="ECO:0000256" key="5">
    <source>
        <dbReference type="SAM" id="MobiDB-lite"/>
    </source>
</evidence>
<gene>
    <name evidence="7" type="ORF">KFL_000850260</name>
</gene>
<accession>A0A1Y1HSK2</accession>
<evidence type="ECO:0000256" key="3">
    <source>
        <dbReference type="ARBA" id="ARBA00023157"/>
    </source>
</evidence>
<feature type="compositionally biased region" description="Polar residues" evidence="5">
    <location>
        <begin position="1"/>
        <end position="14"/>
    </location>
</feature>
<dbReference type="Proteomes" id="UP000054558">
    <property type="component" value="Unassembled WGS sequence"/>
</dbReference>
<dbReference type="InterPro" id="IPR013766">
    <property type="entry name" value="Thioredoxin_domain"/>
</dbReference>
<keyword evidence="8" id="KW-1185">Reference proteome</keyword>
<keyword evidence="1" id="KW-0813">Transport</keyword>
<evidence type="ECO:0000259" key="6">
    <source>
        <dbReference type="PROSITE" id="PS51352"/>
    </source>
</evidence>
<proteinExistence type="predicted"/>
<evidence type="ECO:0000313" key="7">
    <source>
        <dbReference type="EMBL" id="GAQ81610.1"/>
    </source>
</evidence>
<evidence type="ECO:0000256" key="2">
    <source>
        <dbReference type="ARBA" id="ARBA00022982"/>
    </source>
</evidence>
<dbReference type="PANTHER" id="PTHR45663">
    <property type="entry name" value="GEO12009P1"/>
    <property type="match status" value="1"/>
</dbReference>
<protein>
    <recommendedName>
        <fullName evidence="6">Thioredoxin domain-containing protein</fullName>
    </recommendedName>
</protein>
<dbReference type="EMBL" id="DF237034">
    <property type="protein sequence ID" value="GAQ81610.1"/>
    <property type="molecule type" value="Genomic_DNA"/>
</dbReference>
<name>A0A1Y1HSK2_KLENI</name>
<dbReference type="AlphaFoldDB" id="A0A1Y1HSK2"/>
<dbReference type="Pfam" id="PF00085">
    <property type="entry name" value="Thioredoxin"/>
    <property type="match status" value="1"/>
</dbReference>
<dbReference type="GO" id="GO:0005737">
    <property type="term" value="C:cytoplasm"/>
    <property type="evidence" value="ECO:0000318"/>
    <property type="project" value="GO_Central"/>
</dbReference>
<evidence type="ECO:0000313" key="8">
    <source>
        <dbReference type="Proteomes" id="UP000054558"/>
    </source>
</evidence>
<feature type="domain" description="Thioredoxin" evidence="6">
    <location>
        <begin position="75"/>
        <end position="212"/>
    </location>
</feature>
<dbReference type="CDD" id="cd02947">
    <property type="entry name" value="TRX_family"/>
    <property type="match status" value="1"/>
</dbReference>
<keyword evidence="3" id="KW-1015">Disulfide bond</keyword>
<dbReference type="PANTHER" id="PTHR45663:SF15">
    <property type="entry name" value="THIOREDOXIN Y1, CHLOROPLASTIC"/>
    <property type="match status" value="1"/>
</dbReference>
<dbReference type="OMA" id="RICCAIP"/>
<dbReference type="SUPFAM" id="SSF52833">
    <property type="entry name" value="Thioredoxin-like"/>
    <property type="match status" value="1"/>
</dbReference>
<keyword evidence="4" id="KW-0676">Redox-active center</keyword>
<keyword evidence="2" id="KW-0249">Electron transport</keyword>
<dbReference type="InterPro" id="IPR036249">
    <property type="entry name" value="Thioredoxin-like_sf"/>
</dbReference>
<dbReference type="PROSITE" id="PS51352">
    <property type="entry name" value="THIOREDOXIN_2"/>
    <property type="match status" value="1"/>
</dbReference>
<dbReference type="OrthoDB" id="2121326at2759"/>